<dbReference type="NCBIfam" id="TIGR03725">
    <property type="entry name" value="T6A_YeaZ"/>
    <property type="match status" value="1"/>
</dbReference>
<protein>
    <submittedName>
        <fullName evidence="2">tRNA threonylcarbamoyladenosine biosynthesis protein TsaB</fullName>
    </submittedName>
</protein>
<evidence type="ECO:0000313" key="2">
    <source>
        <dbReference type="EMBL" id="TCP08111.1"/>
    </source>
</evidence>
<gene>
    <name evidence="2" type="ORF">EV676_103144</name>
</gene>
<dbReference type="Pfam" id="PF00814">
    <property type="entry name" value="TsaD"/>
    <property type="match status" value="1"/>
</dbReference>
<dbReference type="EMBL" id="SLXF01000003">
    <property type="protein sequence ID" value="TCP08111.1"/>
    <property type="molecule type" value="Genomic_DNA"/>
</dbReference>
<dbReference type="PANTHER" id="PTHR11735:SF11">
    <property type="entry name" value="TRNA THREONYLCARBAMOYLADENOSINE BIOSYNTHESIS PROTEIN TSAB"/>
    <property type="match status" value="1"/>
</dbReference>
<organism evidence="2 3">
    <name type="scientific">Caldimonas thermodepolymerans</name>
    <dbReference type="NCBI Taxonomy" id="215580"/>
    <lineage>
        <taxon>Bacteria</taxon>
        <taxon>Pseudomonadati</taxon>
        <taxon>Pseudomonadota</taxon>
        <taxon>Betaproteobacteria</taxon>
        <taxon>Burkholderiales</taxon>
        <taxon>Sphaerotilaceae</taxon>
        <taxon>Caldimonas</taxon>
    </lineage>
</organism>
<dbReference type="Proteomes" id="UP000294772">
    <property type="component" value="Unassembled WGS sequence"/>
</dbReference>
<dbReference type="PANTHER" id="PTHR11735">
    <property type="entry name" value="TRNA N6-ADENOSINE THREONYLCARBAMOYLTRANSFERASE"/>
    <property type="match status" value="1"/>
</dbReference>
<proteinExistence type="predicted"/>
<dbReference type="Gene3D" id="3.30.420.40">
    <property type="match status" value="2"/>
</dbReference>
<dbReference type="InterPro" id="IPR043129">
    <property type="entry name" value="ATPase_NBD"/>
</dbReference>
<comment type="caution">
    <text evidence="2">The sequence shown here is derived from an EMBL/GenBank/DDBJ whole genome shotgun (WGS) entry which is preliminary data.</text>
</comment>
<dbReference type="GO" id="GO:0002949">
    <property type="term" value="P:tRNA threonylcarbamoyladenosine modification"/>
    <property type="evidence" value="ECO:0007669"/>
    <property type="project" value="InterPro"/>
</dbReference>
<dbReference type="InterPro" id="IPR000905">
    <property type="entry name" value="Gcp-like_dom"/>
</dbReference>
<accession>A0AA46HWA7</accession>
<dbReference type="InterPro" id="IPR022496">
    <property type="entry name" value="T6A_TsaB"/>
</dbReference>
<dbReference type="RefSeq" id="WP_243654573.1">
    <property type="nucleotide sequence ID" value="NZ_CP110416.1"/>
</dbReference>
<name>A0AA46HWA7_9BURK</name>
<evidence type="ECO:0000259" key="1">
    <source>
        <dbReference type="Pfam" id="PF00814"/>
    </source>
</evidence>
<evidence type="ECO:0000313" key="3">
    <source>
        <dbReference type="Proteomes" id="UP000294772"/>
    </source>
</evidence>
<feature type="domain" description="Gcp-like" evidence="1">
    <location>
        <begin position="39"/>
        <end position="154"/>
    </location>
</feature>
<sequence>MTRFPTLLAIETATESMNVGIAVDGRVLTEESPGGPQASARLLPVVLNLLQAAGGLRVQDLDAIVFGRGPGAFTGLRTACAVTQGLALGAGKPVLPVDTLLVVAEAARAADAGQDVWAVLDARMDEMYAARYRHDGGDWHTVTPPALYSAEALSQRLRRDGGDCVAGNALQVHALEVGTMATLPHAGPHAAALLELGRAAWRRGEAVDAALALPLYIRDKVALTTAEREALKLAREAA</sequence>
<dbReference type="AlphaFoldDB" id="A0AA46HWA7"/>
<dbReference type="SUPFAM" id="SSF53067">
    <property type="entry name" value="Actin-like ATPase domain"/>
    <property type="match status" value="2"/>
</dbReference>
<dbReference type="GO" id="GO:0005829">
    <property type="term" value="C:cytosol"/>
    <property type="evidence" value="ECO:0007669"/>
    <property type="project" value="TreeGrafter"/>
</dbReference>
<dbReference type="CDD" id="cd24032">
    <property type="entry name" value="ASKHA_NBD_TsaB"/>
    <property type="match status" value="1"/>
</dbReference>
<reference evidence="2 3" key="1">
    <citation type="submission" date="2019-03" db="EMBL/GenBank/DDBJ databases">
        <title>Genomic Encyclopedia of Type Strains, Phase IV (KMG-IV): sequencing the most valuable type-strain genomes for metagenomic binning, comparative biology and taxonomic classification.</title>
        <authorList>
            <person name="Goeker M."/>
        </authorList>
    </citation>
    <scope>NUCLEOTIDE SEQUENCE [LARGE SCALE GENOMIC DNA]</scope>
    <source>
        <strain evidence="2 3">DSM 15264</strain>
    </source>
</reference>